<protein>
    <submittedName>
        <fullName evidence="5">Uncharacterized protein</fullName>
    </submittedName>
</protein>
<proteinExistence type="predicted"/>
<dbReference type="AlphaFoldDB" id="A0A0G4HW95"/>
<feature type="region of interest" description="Disordered" evidence="4">
    <location>
        <begin position="435"/>
        <end position="475"/>
    </location>
</feature>
<dbReference type="SMART" id="SM00248">
    <property type="entry name" value="ANK"/>
    <property type="match status" value="6"/>
</dbReference>
<feature type="compositionally biased region" description="Basic and acidic residues" evidence="4">
    <location>
        <begin position="438"/>
        <end position="450"/>
    </location>
</feature>
<dbReference type="EMBL" id="CDMZ01004134">
    <property type="protein sequence ID" value="CEM48746.1"/>
    <property type="molecule type" value="Genomic_DNA"/>
</dbReference>
<dbReference type="SUPFAM" id="SSF48403">
    <property type="entry name" value="Ankyrin repeat"/>
    <property type="match status" value="2"/>
</dbReference>
<reference evidence="5" key="1">
    <citation type="submission" date="2014-11" db="EMBL/GenBank/DDBJ databases">
        <authorList>
            <person name="Otto D Thomas"/>
            <person name="Naeem Raeece"/>
        </authorList>
    </citation>
    <scope>NUCLEOTIDE SEQUENCE</scope>
</reference>
<feature type="repeat" description="ANK" evidence="3">
    <location>
        <begin position="337"/>
        <end position="369"/>
    </location>
</feature>
<name>A0A0G4HW95_9ALVE</name>
<accession>A0A0G4HW95</accession>
<evidence type="ECO:0000256" key="1">
    <source>
        <dbReference type="ARBA" id="ARBA00022737"/>
    </source>
</evidence>
<feature type="repeat" description="ANK" evidence="3">
    <location>
        <begin position="406"/>
        <end position="440"/>
    </location>
</feature>
<feature type="repeat" description="ANK" evidence="3">
    <location>
        <begin position="302"/>
        <end position="334"/>
    </location>
</feature>
<keyword evidence="1" id="KW-0677">Repeat</keyword>
<evidence type="ECO:0000256" key="3">
    <source>
        <dbReference type="PROSITE-ProRule" id="PRU00023"/>
    </source>
</evidence>
<dbReference type="Pfam" id="PF00023">
    <property type="entry name" value="Ank"/>
    <property type="match status" value="2"/>
</dbReference>
<dbReference type="PROSITE" id="PS50297">
    <property type="entry name" value="ANK_REP_REGION"/>
    <property type="match status" value="3"/>
</dbReference>
<evidence type="ECO:0000256" key="4">
    <source>
        <dbReference type="SAM" id="MobiDB-lite"/>
    </source>
</evidence>
<keyword evidence="2 3" id="KW-0040">ANK repeat</keyword>
<gene>
    <name evidence="5" type="ORF">Cvel_1437</name>
</gene>
<dbReference type="InterPro" id="IPR002110">
    <property type="entry name" value="Ankyrin_rpt"/>
</dbReference>
<evidence type="ECO:0000313" key="5">
    <source>
        <dbReference type="EMBL" id="CEM48746.1"/>
    </source>
</evidence>
<sequence>MEFQKPAVPPTTEAFLEELQEWKSSFLLSFKKTFECVELVEKLLKAKVTEEKEAAVAAAASARCVGAEDVSDLQRVKEMGTDFLQRVRGRFEEVAGRYYEIDLSRFFQKGHGVGHVIRSFRPVRRQDLQKVLSRFCRFSLEKDRKNLELYLKVGADVDGLENGETALMSAVFAGRWAATEMILEDGADLEVKATNNNNNGILSRGDTVLILACKMRWWNMVRHLVAKGADVEAMDGGGKKVLQIASEAAEEDLGPFCHIHDTDFLVGQPGSRYVEKRSAVYAALRDLVMKTADVQSIRVTWQSFPLLHLFTIFGSGKLVELLLSRGVDVDVVGRTHHQITALFHAVGRRNEQLVRLLIEKGADVNKRNMGGDNPLTHCVMLARQGFEGVAKILLDSGADVNAPGCGQRTALHWALLKEGEKKKIVTLLLARGANTQVRDTDGKTPRDLAKDSPLAELLQPLKKATARATTRATSK</sequence>
<feature type="compositionally biased region" description="Low complexity" evidence="4">
    <location>
        <begin position="466"/>
        <end position="475"/>
    </location>
</feature>
<feature type="repeat" description="ANK" evidence="3">
    <location>
        <begin position="162"/>
        <end position="194"/>
    </location>
</feature>
<dbReference type="PhylomeDB" id="A0A0G4HW95"/>
<dbReference type="Gene3D" id="1.25.40.20">
    <property type="entry name" value="Ankyrin repeat-containing domain"/>
    <property type="match status" value="3"/>
</dbReference>
<dbReference type="Pfam" id="PF12796">
    <property type="entry name" value="Ank_2"/>
    <property type="match status" value="1"/>
</dbReference>
<dbReference type="PANTHER" id="PTHR24134">
    <property type="entry name" value="ANKYRIN REPEAT-CONTAINING PROTEIN DDB_G0279043"/>
    <property type="match status" value="1"/>
</dbReference>
<dbReference type="VEuPathDB" id="CryptoDB:Cvel_1437"/>
<dbReference type="PROSITE" id="PS50088">
    <property type="entry name" value="ANK_REPEAT"/>
    <property type="match status" value="5"/>
</dbReference>
<organism evidence="5">
    <name type="scientific">Chromera velia CCMP2878</name>
    <dbReference type="NCBI Taxonomy" id="1169474"/>
    <lineage>
        <taxon>Eukaryota</taxon>
        <taxon>Sar</taxon>
        <taxon>Alveolata</taxon>
        <taxon>Colpodellida</taxon>
        <taxon>Chromeraceae</taxon>
        <taxon>Chromera</taxon>
    </lineage>
</organism>
<dbReference type="InterPro" id="IPR036770">
    <property type="entry name" value="Ankyrin_rpt-contain_sf"/>
</dbReference>
<evidence type="ECO:0000256" key="2">
    <source>
        <dbReference type="ARBA" id="ARBA00023043"/>
    </source>
</evidence>
<dbReference type="PANTHER" id="PTHR24134:SF9">
    <property type="entry name" value="ANKYRIN REPEAT AND SOCS BOX PROTEIN 8"/>
    <property type="match status" value="1"/>
</dbReference>
<feature type="repeat" description="ANK" evidence="3">
    <location>
        <begin position="204"/>
        <end position="236"/>
    </location>
</feature>